<comment type="caution">
    <text evidence="2">The sequence shown here is derived from an EMBL/GenBank/DDBJ whole genome shotgun (WGS) entry which is preliminary data.</text>
</comment>
<proteinExistence type="predicted"/>
<dbReference type="EMBL" id="JASCZI010120930">
    <property type="protein sequence ID" value="MED6157795.1"/>
    <property type="molecule type" value="Genomic_DNA"/>
</dbReference>
<accession>A0ABU6UAV8</accession>
<organism evidence="2 3">
    <name type="scientific">Stylosanthes scabra</name>
    <dbReference type="NCBI Taxonomy" id="79078"/>
    <lineage>
        <taxon>Eukaryota</taxon>
        <taxon>Viridiplantae</taxon>
        <taxon>Streptophyta</taxon>
        <taxon>Embryophyta</taxon>
        <taxon>Tracheophyta</taxon>
        <taxon>Spermatophyta</taxon>
        <taxon>Magnoliopsida</taxon>
        <taxon>eudicotyledons</taxon>
        <taxon>Gunneridae</taxon>
        <taxon>Pentapetalae</taxon>
        <taxon>rosids</taxon>
        <taxon>fabids</taxon>
        <taxon>Fabales</taxon>
        <taxon>Fabaceae</taxon>
        <taxon>Papilionoideae</taxon>
        <taxon>50 kb inversion clade</taxon>
        <taxon>dalbergioids sensu lato</taxon>
        <taxon>Dalbergieae</taxon>
        <taxon>Pterocarpus clade</taxon>
        <taxon>Stylosanthes</taxon>
    </lineage>
</organism>
<evidence type="ECO:0000313" key="3">
    <source>
        <dbReference type="Proteomes" id="UP001341840"/>
    </source>
</evidence>
<reference evidence="2 3" key="1">
    <citation type="journal article" date="2023" name="Plants (Basel)">
        <title>Bridging the Gap: Combining Genomics and Transcriptomics Approaches to Understand Stylosanthes scabra, an Orphan Legume from the Brazilian Caatinga.</title>
        <authorList>
            <person name="Ferreira-Neto J.R.C."/>
            <person name="da Silva M.D."/>
            <person name="Binneck E."/>
            <person name="de Melo N.F."/>
            <person name="da Silva R.H."/>
            <person name="de Melo A.L.T.M."/>
            <person name="Pandolfi V."/>
            <person name="Bustamante F.O."/>
            <person name="Brasileiro-Vidal A.C."/>
            <person name="Benko-Iseppon A.M."/>
        </authorList>
    </citation>
    <scope>NUCLEOTIDE SEQUENCE [LARGE SCALE GENOMIC DNA]</scope>
    <source>
        <tissue evidence="2">Leaves</tissue>
    </source>
</reference>
<sequence length="286" mass="31348">MDSRRAPPLTSNSMSPACMEGTSPPEKNAAAIVLGRRRSLAPPRLFCFLPWVAGNPPLVRVRSFLFYSSSNFMWSSGTYPHCMLVLSVVTTVNVAANDKSSIFAAHGVSCRCCYSVSLEWHVVGDAAVEIVAVRSYLLSGVELLPLELTVFGAYSWSIGNKNPAMWNRFTWGWSRFAGLEAIEGSKSSPSESILLLMESRTIGSSKCMRGLCFHVGQRLTSRLTVAAEGPPAIVPATNLGTGIRIEFESGFLVRGSWSFVVRSRSVGLPRFMSRVVQRDRNVIVLY</sequence>
<evidence type="ECO:0000313" key="2">
    <source>
        <dbReference type="EMBL" id="MED6157795.1"/>
    </source>
</evidence>
<keyword evidence="3" id="KW-1185">Reference proteome</keyword>
<evidence type="ECO:0000256" key="1">
    <source>
        <dbReference type="SAM" id="MobiDB-lite"/>
    </source>
</evidence>
<gene>
    <name evidence="2" type="ORF">PIB30_026733</name>
</gene>
<feature type="region of interest" description="Disordered" evidence="1">
    <location>
        <begin position="1"/>
        <end position="23"/>
    </location>
</feature>
<dbReference type="Proteomes" id="UP001341840">
    <property type="component" value="Unassembled WGS sequence"/>
</dbReference>
<name>A0ABU6UAV8_9FABA</name>
<protein>
    <submittedName>
        <fullName evidence="2">Uncharacterized protein</fullName>
    </submittedName>
</protein>